<dbReference type="EMBL" id="JQBK01000100">
    <property type="protein sequence ID" value="KRN80934.1"/>
    <property type="molecule type" value="Genomic_DNA"/>
</dbReference>
<dbReference type="Gene3D" id="3.40.930.10">
    <property type="entry name" value="Mannitol-specific EII, Chain A"/>
    <property type="match status" value="1"/>
</dbReference>
<dbReference type="PROSITE" id="PS51094">
    <property type="entry name" value="PTS_EIIA_TYPE_2"/>
    <property type="match status" value="1"/>
</dbReference>
<dbReference type="AlphaFoldDB" id="A0A0R2JZV9"/>
<organism evidence="2 3">
    <name type="scientific">Ligilactobacillus acidipiscis</name>
    <dbReference type="NCBI Taxonomy" id="89059"/>
    <lineage>
        <taxon>Bacteria</taxon>
        <taxon>Bacillati</taxon>
        <taxon>Bacillota</taxon>
        <taxon>Bacilli</taxon>
        <taxon>Lactobacillales</taxon>
        <taxon>Lactobacillaceae</taxon>
        <taxon>Ligilactobacillus</taxon>
    </lineage>
</organism>
<dbReference type="SUPFAM" id="SSF55804">
    <property type="entry name" value="Phoshotransferase/anion transport protein"/>
    <property type="match status" value="1"/>
</dbReference>
<dbReference type="PATRIC" id="fig|89059.3.peg.119"/>
<keyword evidence="2" id="KW-0808">Transferase</keyword>
<proteinExistence type="predicted"/>
<protein>
    <submittedName>
        <fullName evidence="2">Phosphoenolpyruvate-dependent sugar phosphotransferase system EIIA, galactitol specific</fullName>
    </submittedName>
</protein>
<dbReference type="GO" id="GO:0016740">
    <property type="term" value="F:transferase activity"/>
    <property type="evidence" value="ECO:0007669"/>
    <property type="project" value="UniProtKB-KW"/>
</dbReference>
<dbReference type="PANTHER" id="PTHR47738">
    <property type="entry name" value="PTS SYSTEM FRUCTOSE-LIKE EIIA COMPONENT-RELATED"/>
    <property type="match status" value="1"/>
</dbReference>
<evidence type="ECO:0000313" key="2">
    <source>
        <dbReference type="EMBL" id="KRN80934.1"/>
    </source>
</evidence>
<sequence>MNKNKQERRSTKVQTEKEEPLFVEDTVYLSSKTTAEEVIKEISDKLLSEGLVKPAFYENVIGREKDYPTGIDLSVVDESLPNIAIPHTEGEFVNVRRVIPVHLEHPVTFKNIIDPSSSMEVKFLFMILNNDPEGQSNILAQIMNFCTTTSPNDLGPFFKSTDTSAIYKFLKRSFEEQNM</sequence>
<dbReference type="InterPro" id="IPR002178">
    <property type="entry name" value="PTS_EIIA_type-2_dom"/>
</dbReference>
<evidence type="ECO:0000259" key="1">
    <source>
        <dbReference type="PROSITE" id="PS51094"/>
    </source>
</evidence>
<dbReference type="InterPro" id="IPR016152">
    <property type="entry name" value="PTrfase/Anion_transptr"/>
</dbReference>
<name>A0A0R2JZV9_9LACO</name>
<evidence type="ECO:0000313" key="3">
    <source>
        <dbReference type="Proteomes" id="UP000051491"/>
    </source>
</evidence>
<dbReference type="Pfam" id="PF00359">
    <property type="entry name" value="PTS_EIIA_2"/>
    <property type="match status" value="1"/>
</dbReference>
<comment type="caution">
    <text evidence="2">The sequence shown here is derived from an EMBL/GenBank/DDBJ whole genome shotgun (WGS) entry which is preliminary data.</text>
</comment>
<gene>
    <name evidence="2" type="ORF">IV43_GL000116</name>
</gene>
<accession>A0A0R2JZV9</accession>
<dbReference type="InterPro" id="IPR051541">
    <property type="entry name" value="PTS_SugarTrans_NitroReg"/>
</dbReference>
<dbReference type="Proteomes" id="UP000051491">
    <property type="component" value="Unassembled WGS sequence"/>
</dbReference>
<reference evidence="2 3" key="1">
    <citation type="journal article" date="2015" name="Genome Announc.">
        <title>Expanding the biotechnology potential of lactobacilli through comparative genomics of 213 strains and associated genera.</title>
        <authorList>
            <person name="Sun Z."/>
            <person name="Harris H.M."/>
            <person name="McCann A."/>
            <person name="Guo C."/>
            <person name="Argimon S."/>
            <person name="Zhang W."/>
            <person name="Yang X."/>
            <person name="Jeffery I.B."/>
            <person name="Cooney J.C."/>
            <person name="Kagawa T.F."/>
            <person name="Liu W."/>
            <person name="Song Y."/>
            <person name="Salvetti E."/>
            <person name="Wrobel A."/>
            <person name="Rasinkangas P."/>
            <person name="Parkhill J."/>
            <person name="Rea M.C."/>
            <person name="O'Sullivan O."/>
            <person name="Ritari J."/>
            <person name="Douillard F.P."/>
            <person name="Paul Ross R."/>
            <person name="Yang R."/>
            <person name="Briner A.E."/>
            <person name="Felis G.E."/>
            <person name="de Vos W.M."/>
            <person name="Barrangou R."/>
            <person name="Klaenhammer T.R."/>
            <person name="Caufield P.W."/>
            <person name="Cui Y."/>
            <person name="Zhang H."/>
            <person name="O'Toole P.W."/>
        </authorList>
    </citation>
    <scope>NUCLEOTIDE SEQUENCE [LARGE SCALE GENOMIC DNA]</scope>
    <source>
        <strain evidence="2 3">DSM 15353</strain>
    </source>
</reference>
<feature type="domain" description="PTS EIIA type-2" evidence="1">
    <location>
        <begin position="19"/>
        <end position="173"/>
    </location>
</feature>
<dbReference type="CDD" id="cd00211">
    <property type="entry name" value="PTS_IIA_fru"/>
    <property type="match status" value="1"/>
</dbReference>
<dbReference type="STRING" id="89059.LAC1533_0038"/>
<dbReference type="PANTHER" id="PTHR47738:SF3">
    <property type="entry name" value="PHOSPHOTRANSFERASE SYSTEM MANNITOL_FRUCTOSE-SPECIFIC IIA DOMAIN CONTAINING PROTEIN"/>
    <property type="match status" value="1"/>
</dbReference>
<keyword evidence="2" id="KW-0670">Pyruvate</keyword>